<keyword evidence="2" id="KW-1185">Reference proteome</keyword>
<proteinExistence type="predicted"/>
<feature type="non-terminal residue" evidence="1">
    <location>
        <position position="139"/>
    </location>
</feature>
<dbReference type="STRING" id="73239.Q7RBR7"/>
<dbReference type="AlphaFoldDB" id="Q7RBR7"/>
<organism evidence="1 2">
    <name type="scientific">Plasmodium yoelii yoelii</name>
    <dbReference type="NCBI Taxonomy" id="73239"/>
    <lineage>
        <taxon>Eukaryota</taxon>
        <taxon>Sar</taxon>
        <taxon>Alveolata</taxon>
        <taxon>Apicomplexa</taxon>
        <taxon>Aconoidasida</taxon>
        <taxon>Haemosporida</taxon>
        <taxon>Plasmodiidae</taxon>
        <taxon>Plasmodium</taxon>
        <taxon>Plasmodium (Vinckeia)</taxon>
    </lineage>
</organism>
<dbReference type="EMBL" id="AABL01002017">
    <property type="protein sequence ID" value="EAA18222.1"/>
    <property type="molecule type" value="Genomic_DNA"/>
</dbReference>
<dbReference type="PaxDb" id="73239-Q7RBR7"/>
<evidence type="ECO:0000313" key="1">
    <source>
        <dbReference type="EMBL" id="EAA18222.1"/>
    </source>
</evidence>
<accession>Q7RBR7</accession>
<evidence type="ECO:0000313" key="2">
    <source>
        <dbReference type="Proteomes" id="UP000008553"/>
    </source>
</evidence>
<comment type="caution">
    <text evidence="1">The sequence shown here is derived from an EMBL/GenBank/DDBJ whole genome shotgun (WGS) entry which is preliminary data.</text>
</comment>
<protein>
    <submittedName>
        <fullName evidence="1">Uncharacterized protein</fullName>
    </submittedName>
</protein>
<sequence>MIICTDSNDSSKKRNSQTIKSTDALIENITEIIYYLENVNNYVIDYNKELFLKLEYLIQHDNALYDSFEHNEQVLNQIYTYYDNILNKYSTNLKTLKDDKINIFNEIVTNIQSENKYYTHFIYKNILSKIDLISDMNKK</sequence>
<dbReference type="InParanoid" id="Q7RBR7"/>
<name>Q7RBR7_PLAYO</name>
<dbReference type="Proteomes" id="UP000008553">
    <property type="component" value="Unassembled WGS sequence"/>
</dbReference>
<reference evidence="1 2" key="1">
    <citation type="journal article" date="2002" name="Nature">
        <title>Genome sequence and comparative analysis of the model rodent malaria parasite Plasmodium yoelii yoelii.</title>
        <authorList>
            <person name="Carlton J.M."/>
            <person name="Angiuoli S.V."/>
            <person name="Suh B.B."/>
            <person name="Kooij T.W."/>
            <person name="Pertea M."/>
            <person name="Silva J.C."/>
            <person name="Ermolaeva M.D."/>
            <person name="Allen J.E."/>
            <person name="Selengut J.D."/>
            <person name="Koo H.L."/>
            <person name="Peterson J.D."/>
            <person name="Pop M."/>
            <person name="Kosack D.S."/>
            <person name="Shumway M.F."/>
            <person name="Bidwell S.L."/>
            <person name="Shallom S.J."/>
            <person name="van Aken S.E."/>
            <person name="Riedmuller S.B."/>
            <person name="Feldblyum T.V."/>
            <person name="Cho J.K."/>
            <person name="Quackenbush J."/>
            <person name="Sedegah M."/>
            <person name="Shoaibi A."/>
            <person name="Cummings L.M."/>
            <person name="Florens L."/>
            <person name="Yates J.R."/>
            <person name="Raine J.D."/>
            <person name="Sinden R.E."/>
            <person name="Harris M.A."/>
            <person name="Cunningham D.A."/>
            <person name="Preiser P.R."/>
            <person name="Bergman L.W."/>
            <person name="Vaidya A.B."/>
            <person name="van Lin L.H."/>
            <person name="Janse C.J."/>
            <person name="Waters A.P."/>
            <person name="Smith H.O."/>
            <person name="White O.R."/>
            <person name="Salzberg S.L."/>
            <person name="Venter J.C."/>
            <person name="Fraser C.M."/>
            <person name="Hoffman S.L."/>
            <person name="Gardner M.J."/>
            <person name="Carucci D.J."/>
        </authorList>
    </citation>
    <scope>NUCLEOTIDE SEQUENCE [LARGE SCALE GENOMIC DNA]</scope>
    <source>
        <strain evidence="1 2">17XNL</strain>
    </source>
</reference>
<gene>
    <name evidence="1" type="ORF">PY06072</name>
</gene>